<accession>A0AAV7W730</accession>
<keyword evidence="3" id="KW-1185">Reference proteome</keyword>
<proteinExistence type="predicted"/>
<protein>
    <submittedName>
        <fullName evidence="2">Uncharacterized protein</fullName>
    </submittedName>
</protein>
<evidence type="ECO:0000313" key="3">
    <source>
        <dbReference type="Proteomes" id="UP001066276"/>
    </source>
</evidence>
<name>A0AAV7W730_PLEWA</name>
<feature type="non-terminal residue" evidence="2">
    <location>
        <position position="1"/>
    </location>
</feature>
<feature type="compositionally biased region" description="Basic and acidic residues" evidence="1">
    <location>
        <begin position="1"/>
        <end position="12"/>
    </location>
</feature>
<organism evidence="2 3">
    <name type="scientific">Pleurodeles waltl</name>
    <name type="common">Iberian ribbed newt</name>
    <dbReference type="NCBI Taxonomy" id="8319"/>
    <lineage>
        <taxon>Eukaryota</taxon>
        <taxon>Metazoa</taxon>
        <taxon>Chordata</taxon>
        <taxon>Craniata</taxon>
        <taxon>Vertebrata</taxon>
        <taxon>Euteleostomi</taxon>
        <taxon>Amphibia</taxon>
        <taxon>Batrachia</taxon>
        <taxon>Caudata</taxon>
        <taxon>Salamandroidea</taxon>
        <taxon>Salamandridae</taxon>
        <taxon>Pleurodelinae</taxon>
        <taxon>Pleurodeles</taxon>
    </lineage>
</organism>
<reference evidence="2" key="1">
    <citation type="journal article" date="2022" name="bioRxiv">
        <title>Sequencing and chromosome-scale assembly of the giantPleurodeles waltlgenome.</title>
        <authorList>
            <person name="Brown T."/>
            <person name="Elewa A."/>
            <person name="Iarovenko S."/>
            <person name="Subramanian E."/>
            <person name="Araus A.J."/>
            <person name="Petzold A."/>
            <person name="Susuki M."/>
            <person name="Suzuki K.-i.T."/>
            <person name="Hayashi T."/>
            <person name="Toyoda A."/>
            <person name="Oliveira C."/>
            <person name="Osipova E."/>
            <person name="Leigh N.D."/>
            <person name="Simon A."/>
            <person name="Yun M.H."/>
        </authorList>
    </citation>
    <scope>NUCLEOTIDE SEQUENCE</scope>
    <source>
        <strain evidence="2">20211129_DDA</strain>
        <tissue evidence="2">Liver</tissue>
    </source>
</reference>
<dbReference type="AlphaFoldDB" id="A0AAV7W730"/>
<evidence type="ECO:0000313" key="2">
    <source>
        <dbReference type="EMBL" id="KAJ1209793.1"/>
    </source>
</evidence>
<dbReference type="EMBL" id="JANPWB010000002">
    <property type="protein sequence ID" value="KAJ1209793.1"/>
    <property type="molecule type" value="Genomic_DNA"/>
</dbReference>
<feature type="non-terminal residue" evidence="2">
    <location>
        <position position="81"/>
    </location>
</feature>
<comment type="caution">
    <text evidence="2">The sequence shown here is derived from an EMBL/GenBank/DDBJ whole genome shotgun (WGS) entry which is preliminary data.</text>
</comment>
<evidence type="ECO:0000256" key="1">
    <source>
        <dbReference type="SAM" id="MobiDB-lite"/>
    </source>
</evidence>
<dbReference type="Proteomes" id="UP001066276">
    <property type="component" value="Chromosome 1_2"/>
</dbReference>
<gene>
    <name evidence="2" type="ORF">NDU88_005166</name>
</gene>
<sequence length="81" mass="9054">VSEESLHSKTEEEGLSPEMEPNLVRRLSCRGVQLPSLAYRLAEEAEMTDWERKTDSECPQRPTSLALRIPPLIAITCAESA</sequence>
<feature type="region of interest" description="Disordered" evidence="1">
    <location>
        <begin position="1"/>
        <end position="21"/>
    </location>
</feature>